<dbReference type="AlphaFoldDB" id="A0AAX3EWL4"/>
<dbReference type="GO" id="GO:0016787">
    <property type="term" value="F:hydrolase activity"/>
    <property type="evidence" value="ECO:0007669"/>
    <property type="project" value="UniProtKB-KW"/>
</dbReference>
<dbReference type="InterPro" id="IPR052021">
    <property type="entry name" value="Type-I_RS_S_subunit"/>
</dbReference>
<evidence type="ECO:0000259" key="4">
    <source>
        <dbReference type="Pfam" id="PF01420"/>
    </source>
</evidence>
<dbReference type="InterPro" id="IPR044946">
    <property type="entry name" value="Restrct_endonuc_typeI_TRD_sf"/>
</dbReference>
<evidence type="ECO:0000313" key="5">
    <source>
        <dbReference type="EMBL" id="UZA52060.1"/>
    </source>
</evidence>
<keyword evidence="2" id="KW-0680">Restriction system</keyword>
<evidence type="ECO:0000256" key="1">
    <source>
        <dbReference type="ARBA" id="ARBA00010923"/>
    </source>
</evidence>
<proteinExistence type="inferred from homology"/>
<dbReference type="GO" id="GO:0004519">
    <property type="term" value="F:endonuclease activity"/>
    <property type="evidence" value="ECO:0007669"/>
    <property type="project" value="UniProtKB-KW"/>
</dbReference>
<dbReference type="PANTHER" id="PTHR30408">
    <property type="entry name" value="TYPE-1 RESTRICTION ENZYME ECOKI SPECIFICITY PROTEIN"/>
    <property type="match status" value="1"/>
</dbReference>
<reference evidence="5 6" key="1">
    <citation type="journal article" date="2022" name="BMC Microbiol.">
        <title>Whole genome sequencing of Moraxella bovis strains from North America reveals two genotypes with different genetic determinants.</title>
        <authorList>
            <person name="Wynn E.L."/>
            <person name="Hille M.M."/>
            <person name="Loy J.D."/>
            <person name="Schuller G."/>
            <person name="Kuhn K.L."/>
            <person name="Dickey A.M."/>
            <person name="Bono J.L."/>
            <person name="Clawson M.L."/>
        </authorList>
    </citation>
    <scope>NUCLEOTIDE SEQUENCE [LARGE SCALE GENOMIC DNA]</scope>
    <source>
        <strain evidence="5 6">SAM57978</strain>
    </source>
</reference>
<dbReference type="RefSeq" id="WP_264683432.1">
    <property type="nucleotide sequence ID" value="NZ_CP087771.1"/>
</dbReference>
<sequence length="474" mass="54762">MEGLNITIFNYKEIFIDNIEFRIDAEYYQKEYLDIYEKLQGSKTLNELVYMSDVSSNGAFAYVHDILNDDNPKTVPYIRSGNVGGTFINTNELELISEQAHQQLPKSTTKLHDVMMARKGKIGGASIITEDEVNFNCNENVIKLTIHNNEYNPFYFTTFFNSKFGLKQVERISTGNVQPWVSIFQIKKLLIPKLELSLQQEIENIIRKSHNAITIAKQKYTEAETLLLENLGLTNFQAACKPVNIKSLKESFLKTGRLDAEFYQSKYEQYWDLIQSQDYVLIRDEYLHITEKPDWENQVYQYIEIGDVNIGDGSYQANWIETQNLPANAKIQAQKGDILISTVRPYRGAVTIIGENDQDLVVSGAFTVLRKKPNSVFNNEVLKVLLRSDLYKDWLLQFNVGTSYPVIKDEDILNLPIPKIDKHTQTQIANYVRQSNELREQATQLLAQAKYSVEAEIEQSALQERERERERAFR</sequence>
<dbReference type="EMBL" id="CP087781">
    <property type="protein sequence ID" value="UZA52060.1"/>
    <property type="molecule type" value="Genomic_DNA"/>
</dbReference>
<protein>
    <submittedName>
        <fullName evidence="5">Restriction endonuclease subunit S</fullName>
        <ecNumber evidence="5">3.1.21.-</ecNumber>
    </submittedName>
</protein>
<dbReference type="InterPro" id="IPR000055">
    <property type="entry name" value="Restrct_endonuc_typeI_TRD"/>
</dbReference>
<name>A0AAX3EWL4_MORBO</name>
<dbReference type="PANTHER" id="PTHR30408:SF12">
    <property type="entry name" value="TYPE I RESTRICTION ENZYME MJAVIII SPECIFICITY SUBUNIT"/>
    <property type="match status" value="1"/>
</dbReference>
<dbReference type="Proteomes" id="UP001163283">
    <property type="component" value="Chromosome"/>
</dbReference>
<gene>
    <name evidence="5" type="ORF">LP129_02550</name>
</gene>
<evidence type="ECO:0000313" key="6">
    <source>
        <dbReference type="Proteomes" id="UP001163283"/>
    </source>
</evidence>
<dbReference type="Pfam" id="PF01420">
    <property type="entry name" value="Methylase_S"/>
    <property type="match status" value="2"/>
</dbReference>
<keyword evidence="5" id="KW-0255">Endonuclease</keyword>
<accession>A0AAX3EWL4</accession>
<organism evidence="5 6">
    <name type="scientific">Moraxella bovis</name>
    <dbReference type="NCBI Taxonomy" id="476"/>
    <lineage>
        <taxon>Bacteria</taxon>
        <taxon>Pseudomonadati</taxon>
        <taxon>Pseudomonadota</taxon>
        <taxon>Gammaproteobacteria</taxon>
        <taxon>Moraxellales</taxon>
        <taxon>Moraxellaceae</taxon>
        <taxon>Moraxella</taxon>
    </lineage>
</organism>
<evidence type="ECO:0000256" key="2">
    <source>
        <dbReference type="ARBA" id="ARBA00022747"/>
    </source>
</evidence>
<dbReference type="CDD" id="cd16961">
    <property type="entry name" value="RMtype1_S_TRD-CR_like"/>
    <property type="match status" value="1"/>
</dbReference>
<keyword evidence="5" id="KW-0378">Hydrolase</keyword>
<dbReference type="GO" id="GO:0009307">
    <property type="term" value="P:DNA restriction-modification system"/>
    <property type="evidence" value="ECO:0007669"/>
    <property type="project" value="UniProtKB-KW"/>
</dbReference>
<dbReference type="GO" id="GO:0003677">
    <property type="term" value="F:DNA binding"/>
    <property type="evidence" value="ECO:0007669"/>
    <property type="project" value="UniProtKB-KW"/>
</dbReference>
<dbReference type="EC" id="3.1.21.-" evidence="5"/>
<dbReference type="REBASE" id="672491">
    <property type="entry name" value="S1.Mbo57978ORF2555P"/>
</dbReference>
<dbReference type="SUPFAM" id="SSF116734">
    <property type="entry name" value="DNA methylase specificity domain"/>
    <property type="match status" value="2"/>
</dbReference>
<dbReference type="Gene3D" id="3.90.220.20">
    <property type="entry name" value="DNA methylase specificity domains"/>
    <property type="match status" value="2"/>
</dbReference>
<feature type="domain" description="Type I restriction modification DNA specificity" evidence="4">
    <location>
        <begin position="291"/>
        <end position="434"/>
    </location>
</feature>
<evidence type="ECO:0000256" key="3">
    <source>
        <dbReference type="ARBA" id="ARBA00023125"/>
    </source>
</evidence>
<keyword evidence="3" id="KW-0238">DNA-binding</keyword>
<feature type="domain" description="Type I restriction modification DNA specificity" evidence="4">
    <location>
        <begin position="68"/>
        <end position="224"/>
    </location>
</feature>
<keyword evidence="5" id="KW-0540">Nuclease</keyword>
<comment type="similarity">
    <text evidence="1">Belongs to the type-I restriction system S methylase family.</text>
</comment>